<organism evidence="2 3">
    <name type="scientific">Clostridium cadaveris</name>
    <dbReference type="NCBI Taxonomy" id="1529"/>
    <lineage>
        <taxon>Bacteria</taxon>
        <taxon>Bacillati</taxon>
        <taxon>Bacillota</taxon>
        <taxon>Clostridia</taxon>
        <taxon>Eubacteriales</taxon>
        <taxon>Clostridiaceae</taxon>
        <taxon>Clostridium</taxon>
    </lineage>
</organism>
<sequence>MIKNNIEKDIKIKCVEADTTQAALAEKIGKTVQYVNRIVKKDDGVINKTFIQMMEGLGYDIRLTYEKREENDDE</sequence>
<evidence type="ECO:0000313" key="3">
    <source>
        <dbReference type="Proteomes" id="UP000182135"/>
    </source>
</evidence>
<dbReference type="eggNOG" id="ENOG50331G6">
    <property type="taxonomic scope" value="Bacteria"/>
</dbReference>
<protein>
    <submittedName>
        <fullName evidence="2">Helix-turn-helix</fullName>
    </submittedName>
</protein>
<evidence type="ECO:0000259" key="1">
    <source>
        <dbReference type="Pfam" id="PF01381"/>
    </source>
</evidence>
<gene>
    <name evidence="2" type="ORF">SAMN04487885_103127</name>
</gene>
<dbReference type="AlphaFoldDB" id="A0A1I2JTH2"/>
<dbReference type="OrthoDB" id="1701858at2"/>
<dbReference type="GeneID" id="90545194"/>
<keyword evidence="3" id="KW-1185">Reference proteome</keyword>
<dbReference type="Proteomes" id="UP000182135">
    <property type="component" value="Unassembled WGS sequence"/>
</dbReference>
<accession>A0A1I2JTH2</accession>
<dbReference type="GO" id="GO:0003677">
    <property type="term" value="F:DNA binding"/>
    <property type="evidence" value="ECO:0007669"/>
    <property type="project" value="InterPro"/>
</dbReference>
<dbReference type="Pfam" id="PF01381">
    <property type="entry name" value="HTH_3"/>
    <property type="match status" value="1"/>
</dbReference>
<dbReference type="STRING" id="1529.SAMN04487885_103127"/>
<dbReference type="InterPro" id="IPR010982">
    <property type="entry name" value="Lambda_DNA-bd_dom_sf"/>
</dbReference>
<dbReference type="InterPro" id="IPR001387">
    <property type="entry name" value="Cro/C1-type_HTH"/>
</dbReference>
<feature type="domain" description="HTH cro/C1-type" evidence="1">
    <location>
        <begin position="10"/>
        <end position="59"/>
    </location>
</feature>
<dbReference type="RefSeq" id="WP_027640092.1">
    <property type="nucleotide sequence ID" value="NZ_CP076620.1"/>
</dbReference>
<dbReference type="SUPFAM" id="SSF47413">
    <property type="entry name" value="lambda repressor-like DNA-binding domains"/>
    <property type="match status" value="1"/>
</dbReference>
<name>A0A1I2JTH2_9CLOT</name>
<evidence type="ECO:0000313" key="2">
    <source>
        <dbReference type="EMBL" id="SFF58122.1"/>
    </source>
</evidence>
<reference evidence="2 3" key="1">
    <citation type="submission" date="2016-10" db="EMBL/GenBank/DDBJ databases">
        <authorList>
            <person name="de Groot N.N."/>
        </authorList>
    </citation>
    <scope>NUCLEOTIDE SEQUENCE [LARGE SCALE GENOMIC DNA]</scope>
    <source>
        <strain evidence="2 3">NLAE-zl-G419</strain>
    </source>
</reference>
<proteinExistence type="predicted"/>
<dbReference type="EMBL" id="FOOE01000003">
    <property type="protein sequence ID" value="SFF58122.1"/>
    <property type="molecule type" value="Genomic_DNA"/>
</dbReference>